<protein>
    <submittedName>
        <fullName evidence="2">Glycosyl transferase family 2</fullName>
    </submittedName>
</protein>
<name>A0A4Q0P748_9FLAO</name>
<dbReference type="GO" id="GO:0016740">
    <property type="term" value="F:transferase activity"/>
    <property type="evidence" value="ECO:0007669"/>
    <property type="project" value="UniProtKB-KW"/>
</dbReference>
<dbReference type="SUPFAM" id="SSF53448">
    <property type="entry name" value="Nucleotide-diphospho-sugar transferases"/>
    <property type="match status" value="1"/>
</dbReference>
<dbReference type="InterPro" id="IPR029044">
    <property type="entry name" value="Nucleotide-diphossugar_trans"/>
</dbReference>
<keyword evidence="2" id="KW-0808">Transferase</keyword>
<dbReference type="AlphaFoldDB" id="A0A4Q0P748"/>
<accession>A0A4Q0P748</accession>
<reference evidence="2 3" key="1">
    <citation type="submission" date="2018-07" db="EMBL/GenBank/DDBJ databases">
        <title>Leeuwenhoekiella genomics.</title>
        <authorList>
            <person name="Tahon G."/>
            <person name="Willems A."/>
        </authorList>
    </citation>
    <scope>NUCLEOTIDE SEQUENCE [LARGE SCALE GENOMIC DNA]</scope>
    <source>
        <strain evidence="2 3">LMG 22550</strain>
    </source>
</reference>
<feature type="domain" description="Glycosyltransferase 2-like" evidence="1">
    <location>
        <begin position="3"/>
        <end position="152"/>
    </location>
</feature>
<proteinExistence type="predicted"/>
<dbReference type="InterPro" id="IPR001173">
    <property type="entry name" value="Glyco_trans_2-like"/>
</dbReference>
<dbReference type="Gene3D" id="3.90.550.10">
    <property type="entry name" value="Spore Coat Polysaccharide Biosynthesis Protein SpsA, Chain A"/>
    <property type="match status" value="1"/>
</dbReference>
<dbReference type="RefSeq" id="WP_128757507.1">
    <property type="nucleotide sequence ID" value="NZ_QOVM01000003.1"/>
</dbReference>
<sequence>MLSILIPVYNTSVFELVSSISKMAEALTIAYEIIVIDDASTASETLDANEFLYELKNCSYIKSKSNKGRTATSELLATTAAYEFLLFLDADILPASPQFLKNIIDNHKQASVIFGGIQYEKTPPEPQKMLRYIYGIKREDRSFETRRKQPHLSITPAALFIKKDLYLSLKIPVHNSYGLDILLTYRLKQKEVPILHIENPVIHFGIEDSEAYLQKTYEGLQTLAHLEEQNLISETYRPIQRIARRMQKSGLSRGYLKLFERVLKKAEKNLCSPRPSLKLFDSYRLYYFLKIKQDNA</sequence>
<evidence type="ECO:0000313" key="3">
    <source>
        <dbReference type="Proteomes" id="UP000289238"/>
    </source>
</evidence>
<dbReference type="Proteomes" id="UP000289238">
    <property type="component" value="Unassembled WGS sequence"/>
</dbReference>
<dbReference type="CDD" id="cd00761">
    <property type="entry name" value="Glyco_tranf_GTA_type"/>
    <property type="match status" value="1"/>
</dbReference>
<evidence type="ECO:0000313" key="2">
    <source>
        <dbReference type="EMBL" id="RXG22513.1"/>
    </source>
</evidence>
<organism evidence="2 3">
    <name type="scientific">Leeuwenhoekiella aequorea</name>
    <dbReference type="NCBI Taxonomy" id="283736"/>
    <lineage>
        <taxon>Bacteria</taxon>
        <taxon>Pseudomonadati</taxon>
        <taxon>Bacteroidota</taxon>
        <taxon>Flavobacteriia</taxon>
        <taxon>Flavobacteriales</taxon>
        <taxon>Flavobacteriaceae</taxon>
        <taxon>Leeuwenhoekiella</taxon>
    </lineage>
</organism>
<dbReference type="OrthoDB" id="761861at2"/>
<comment type="caution">
    <text evidence="2">The sequence shown here is derived from an EMBL/GenBank/DDBJ whole genome shotgun (WGS) entry which is preliminary data.</text>
</comment>
<keyword evidence="3" id="KW-1185">Reference proteome</keyword>
<dbReference type="EMBL" id="QOVM01000003">
    <property type="protein sequence ID" value="RXG22513.1"/>
    <property type="molecule type" value="Genomic_DNA"/>
</dbReference>
<dbReference type="Pfam" id="PF00535">
    <property type="entry name" value="Glycos_transf_2"/>
    <property type="match status" value="1"/>
</dbReference>
<gene>
    <name evidence="2" type="ORF">DSM00_1610</name>
</gene>
<evidence type="ECO:0000259" key="1">
    <source>
        <dbReference type="Pfam" id="PF00535"/>
    </source>
</evidence>